<feature type="region of interest" description="Disordered" evidence="5">
    <location>
        <begin position="80"/>
        <end position="132"/>
    </location>
</feature>
<evidence type="ECO:0000313" key="7">
    <source>
        <dbReference type="EMBL" id="AMR36258.1"/>
    </source>
</evidence>
<dbReference type="InterPro" id="IPR016197">
    <property type="entry name" value="Chromo-like_dom_sf"/>
</dbReference>
<dbReference type="KEGG" id="der:6549680"/>
<evidence type="ECO:0000313" key="9">
    <source>
        <dbReference type="Proteomes" id="UP000008711"/>
    </source>
</evidence>
<dbReference type="eggNOG" id="KOG1911">
    <property type="taxonomic scope" value="Eukaryota"/>
</dbReference>
<organism evidence="8 9">
    <name type="scientific">Drosophila erecta</name>
    <name type="common">Fruit fly</name>
    <dbReference type="NCBI Taxonomy" id="7220"/>
    <lineage>
        <taxon>Eukaryota</taxon>
        <taxon>Metazoa</taxon>
        <taxon>Ecdysozoa</taxon>
        <taxon>Arthropoda</taxon>
        <taxon>Hexapoda</taxon>
        <taxon>Insecta</taxon>
        <taxon>Pterygota</taxon>
        <taxon>Neoptera</taxon>
        <taxon>Endopterygota</taxon>
        <taxon>Diptera</taxon>
        <taxon>Brachycera</taxon>
        <taxon>Muscomorpha</taxon>
        <taxon>Ephydroidea</taxon>
        <taxon>Drosophilidae</taxon>
        <taxon>Drosophila</taxon>
        <taxon>Sophophora</taxon>
    </lineage>
</organism>
<evidence type="ECO:0000256" key="5">
    <source>
        <dbReference type="SAM" id="MobiDB-lite"/>
    </source>
</evidence>
<evidence type="ECO:0000313" key="8">
    <source>
        <dbReference type="EMBL" id="EDV46349.1"/>
    </source>
</evidence>
<dbReference type="Proteomes" id="UP000008711">
    <property type="component" value="Unassembled WGS sequence"/>
</dbReference>
<dbReference type="Gene3D" id="2.40.50.40">
    <property type="match status" value="1"/>
</dbReference>
<feature type="compositionally biased region" description="Basic and acidic residues" evidence="5">
    <location>
        <begin position="89"/>
        <end position="115"/>
    </location>
</feature>
<evidence type="ECO:0000259" key="6">
    <source>
        <dbReference type="PROSITE" id="PS50013"/>
    </source>
</evidence>
<dbReference type="InterPro" id="IPR051219">
    <property type="entry name" value="Heterochromatin_chromo-domain"/>
</dbReference>
<dbReference type="InterPro" id="IPR023780">
    <property type="entry name" value="Chromo_domain"/>
</dbReference>
<dbReference type="Pfam" id="PF00385">
    <property type="entry name" value="Chromo"/>
    <property type="match status" value="1"/>
</dbReference>
<dbReference type="AlphaFoldDB" id="B3NVF7"/>
<gene>
    <name evidence="8" type="primary">Dere\GG18261</name>
    <name evidence="7" type="synonym">HP1D2B</name>
    <name evidence="8" type="ORF">Dere_GG18261</name>
</gene>
<reference evidence="8" key="3">
    <citation type="submission" date="2015-11" db="EMBL/GenBank/DDBJ databases">
        <authorList>
            <consortium name="FlyBase"/>
        </authorList>
    </citation>
    <scope>NUCLEOTIDE SEQUENCE</scope>
    <source>
        <strain evidence="8">TSC#14021-0224.01</strain>
    </source>
</reference>
<dbReference type="PANTHER" id="PTHR22812">
    <property type="entry name" value="CHROMOBOX PROTEIN"/>
    <property type="match status" value="1"/>
</dbReference>
<feature type="compositionally biased region" description="Polar residues" evidence="5">
    <location>
        <begin position="1"/>
        <end position="10"/>
    </location>
</feature>
<feature type="region of interest" description="Disordered" evidence="5">
    <location>
        <begin position="1"/>
        <end position="28"/>
    </location>
</feature>
<accession>B3NVF7</accession>
<dbReference type="InterPro" id="IPR000953">
    <property type="entry name" value="Chromo/chromo_shadow_dom"/>
</dbReference>
<feature type="compositionally biased region" description="Basic residues" evidence="5">
    <location>
        <begin position="116"/>
        <end position="132"/>
    </location>
</feature>
<dbReference type="PROSITE" id="PS50013">
    <property type="entry name" value="CHROMO_2"/>
    <property type="match status" value="1"/>
</dbReference>
<reference evidence="8 9" key="1">
    <citation type="journal article" date="2007" name="Nature">
        <title>Evolution of genes and genomes on the Drosophila phylogeny.</title>
        <authorList>
            <consortium name="Drosophila 12 Genomes Consortium"/>
            <person name="Clark A.G."/>
            <person name="Eisen M.B."/>
            <person name="Smith D.R."/>
            <person name="Bergman C.M."/>
            <person name="Oliver B."/>
            <person name="Markow T.A."/>
            <person name="Kaufman T.C."/>
            <person name="Kellis M."/>
            <person name="Gelbart W."/>
            <person name="Iyer V.N."/>
            <person name="Pollard D.A."/>
            <person name="Sackton T.B."/>
            <person name="Larracuente A.M."/>
            <person name="Singh N.D."/>
            <person name="Abad J.P."/>
            <person name="Abt D.N."/>
            <person name="Adryan B."/>
            <person name="Aguade M."/>
            <person name="Akashi H."/>
            <person name="Anderson W.W."/>
            <person name="Aquadro C.F."/>
            <person name="Ardell D.H."/>
            <person name="Arguello R."/>
            <person name="Artieri C.G."/>
            <person name="Barbash D.A."/>
            <person name="Barker D."/>
            <person name="Barsanti P."/>
            <person name="Batterham P."/>
            <person name="Batzoglou S."/>
            <person name="Begun D."/>
            <person name="Bhutkar A."/>
            <person name="Blanco E."/>
            <person name="Bosak S.A."/>
            <person name="Bradley R.K."/>
            <person name="Brand A.D."/>
            <person name="Brent M.R."/>
            <person name="Brooks A.N."/>
            <person name="Brown R.H."/>
            <person name="Butlin R.K."/>
            <person name="Caggese C."/>
            <person name="Calvi B.R."/>
            <person name="Bernardo de Carvalho A."/>
            <person name="Caspi A."/>
            <person name="Castrezana S."/>
            <person name="Celniker S.E."/>
            <person name="Chang J.L."/>
            <person name="Chapple C."/>
            <person name="Chatterji S."/>
            <person name="Chinwalla A."/>
            <person name="Civetta A."/>
            <person name="Clifton S.W."/>
            <person name="Comeron J.M."/>
            <person name="Costello J.C."/>
            <person name="Coyne J.A."/>
            <person name="Daub J."/>
            <person name="David R.G."/>
            <person name="Delcher A.L."/>
            <person name="Delehaunty K."/>
            <person name="Do C.B."/>
            <person name="Ebling H."/>
            <person name="Edwards K."/>
            <person name="Eickbush T."/>
            <person name="Evans J.D."/>
            <person name="Filipski A."/>
            <person name="Findeiss S."/>
            <person name="Freyhult E."/>
            <person name="Fulton L."/>
            <person name="Fulton R."/>
            <person name="Garcia A.C."/>
            <person name="Gardiner A."/>
            <person name="Garfield D.A."/>
            <person name="Garvin B.E."/>
            <person name="Gibson G."/>
            <person name="Gilbert D."/>
            <person name="Gnerre S."/>
            <person name="Godfrey J."/>
            <person name="Good R."/>
            <person name="Gotea V."/>
            <person name="Gravely B."/>
            <person name="Greenberg A.J."/>
            <person name="Griffiths-Jones S."/>
            <person name="Gross S."/>
            <person name="Guigo R."/>
            <person name="Gustafson E.A."/>
            <person name="Haerty W."/>
            <person name="Hahn M.W."/>
            <person name="Halligan D.L."/>
            <person name="Halpern A.L."/>
            <person name="Halter G.M."/>
            <person name="Han M.V."/>
            <person name="Heger A."/>
            <person name="Hillier L."/>
            <person name="Hinrichs A.S."/>
            <person name="Holmes I."/>
            <person name="Hoskins R.A."/>
            <person name="Hubisz M.J."/>
            <person name="Hultmark D."/>
            <person name="Huntley M.A."/>
            <person name="Jaffe D.B."/>
            <person name="Jagadeeshan S."/>
            <person name="Jeck W.R."/>
            <person name="Johnson J."/>
            <person name="Jones C.D."/>
            <person name="Jordan W.C."/>
            <person name="Karpen G.H."/>
            <person name="Kataoka E."/>
            <person name="Keightley P.D."/>
            <person name="Kheradpour P."/>
            <person name="Kirkness E.F."/>
            <person name="Koerich L.B."/>
            <person name="Kristiansen K."/>
            <person name="Kudrna D."/>
            <person name="Kulathinal R.J."/>
            <person name="Kumar S."/>
            <person name="Kwok R."/>
            <person name="Lander E."/>
            <person name="Langley C.H."/>
            <person name="Lapoint R."/>
            <person name="Lazzaro B.P."/>
            <person name="Lee S.J."/>
            <person name="Levesque L."/>
            <person name="Li R."/>
            <person name="Lin C.F."/>
            <person name="Lin M.F."/>
            <person name="Lindblad-Toh K."/>
            <person name="Llopart A."/>
            <person name="Long M."/>
            <person name="Low L."/>
            <person name="Lozovsky E."/>
            <person name="Lu J."/>
            <person name="Luo M."/>
            <person name="Machado C.A."/>
            <person name="Makalowski W."/>
            <person name="Marzo M."/>
            <person name="Matsuda M."/>
            <person name="Matzkin L."/>
            <person name="McAllister B."/>
            <person name="McBride C.S."/>
            <person name="McKernan B."/>
            <person name="McKernan K."/>
            <person name="Mendez-Lago M."/>
            <person name="Minx P."/>
            <person name="Mollenhauer M.U."/>
            <person name="Montooth K."/>
            <person name="Mount S.M."/>
            <person name="Mu X."/>
            <person name="Myers E."/>
            <person name="Negre B."/>
            <person name="Newfeld S."/>
            <person name="Nielsen R."/>
            <person name="Noor M.A."/>
            <person name="O'Grady P."/>
            <person name="Pachter L."/>
            <person name="Papaceit M."/>
            <person name="Parisi M.J."/>
            <person name="Parisi M."/>
            <person name="Parts L."/>
            <person name="Pedersen J.S."/>
            <person name="Pesole G."/>
            <person name="Phillippy A.M."/>
            <person name="Ponting C.P."/>
            <person name="Pop M."/>
            <person name="Porcelli D."/>
            <person name="Powell J.R."/>
            <person name="Prohaska S."/>
            <person name="Pruitt K."/>
            <person name="Puig M."/>
            <person name="Quesneville H."/>
            <person name="Ram K.R."/>
            <person name="Rand D."/>
            <person name="Rasmussen M.D."/>
            <person name="Reed L.K."/>
            <person name="Reenan R."/>
            <person name="Reily A."/>
            <person name="Remington K.A."/>
            <person name="Rieger T.T."/>
            <person name="Ritchie M.G."/>
            <person name="Robin C."/>
            <person name="Rogers Y.H."/>
            <person name="Rohde C."/>
            <person name="Rozas J."/>
            <person name="Rubenfield M.J."/>
            <person name="Ruiz A."/>
            <person name="Russo S."/>
            <person name="Salzberg S.L."/>
            <person name="Sanchez-Gracia A."/>
            <person name="Saranga D.J."/>
            <person name="Sato H."/>
            <person name="Schaeffer S.W."/>
            <person name="Schatz M.C."/>
            <person name="Schlenke T."/>
            <person name="Schwartz R."/>
            <person name="Segarra C."/>
            <person name="Singh R.S."/>
            <person name="Sirot L."/>
            <person name="Sirota M."/>
            <person name="Sisneros N.B."/>
            <person name="Smith C.D."/>
            <person name="Smith T.F."/>
            <person name="Spieth J."/>
            <person name="Stage D.E."/>
            <person name="Stark A."/>
            <person name="Stephan W."/>
            <person name="Strausberg R.L."/>
            <person name="Strempel S."/>
            <person name="Sturgill D."/>
            <person name="Sutton G."/>
            <person name="Sutton G.G."/>
            <person name="Tao W."/>
            <person name="Teichmann S."/>
            <person name="Tobari Y.N."/>
            <person name="Tomimura Y."/>
            <person name="Tsolas J.M."/>
            <person name="Valente V.L."/>
            <person name="Venter E."/>
            <person name="Venter J.C."/>
            <person name="Vicario S."/>
            <person name="Vieira F.G."/>
            <person name="Vilella A.J."/>
            <person name="Villasante A."/>
            <person name="Walenz B."/>
            <person name="Wang J."/>
            <person name="Wasserman M."/>
            <person name="Watts T."/>
            <person name="Wilson D."/>
            <person name="Wilson R.K."/>
            <person name="Wing R.A."/>
            <person name="Wolfner M.F."/>
            <person name="Wong A."/>
            <person name="Wong G.K."/>
            <person name="Wu C.I."/>
            <person name="Wu G."/>
            <person name="Yamamoto D."/>
            <person name="Yang H.P."/>
            <person name="Yang S.P."/>
            <person name="Yorke J.A."/>
            <person name="Yoshida K."/>
            <person name="Zdobnov E."/>
            <person name="Zhang P."/>
            <person name="Zhang Y."/>
            <person name="Zimin A.V."/>
            <person name="Baldwin J."/>
            <person name="Abdouelleil A."/>
            <person name="Abdulkadir J."/>
            <person name="Abebe A."/>
            <person name="Abera B."/>
            <person name="Abreu J."/>
            <person name="Acer S.C."/>
            <person name="Aftuck L."/>
            <person name="Alexander A."/>
            <person name="An P."/>
            <person name="Anderson E."/>
            <person name="Anderson S."/>
            <person name="Arachi H."/>
            <person name="Azer M."/>
            <person name="Bachantsang P."/>
            <person name="Barry A."/>
            <person name="Bayul T."/>
            <person name="Berlin A."/>
            <person name="Bessette D."/>
            <person name="Bloom T."/>
            <person name="Blye J."/>
            <person name="Boguslavskiy L."/>
            <person name="Bonnet C."/>
            <person name="Boukhgalter B."/>
            <person name="Bourzgui I."/>
            <person name="Brown A."/>
            <person name="Cahill P."/>
            <person name="Channer S."/>
            <person name="Cheshatsang Y."/>
            <person name="Chuda L."/>
            <person name="Citroen M."/>
            <person name="Collymore A."/>
            <person name="Cooke P."/>
            <person name="Costello M."/>
            <person name="D'Aco K."/>
            <person name="Daza R."/>
            <person name="De Haan G."/>
            <person name="DeGray S."/>
            <person name="DeMaso C."/>
            <person name="Dhargay N."/>
            <person name="Dooley K."/>
            <person name="Dooley E."/>
            <person name="Doricent M."/>
            <person name="Dorje P."/>
            <person name="Dorjee K."/>
            <person name="Dupes A."/>
            <person name="Elong R."/>
            <person name="Falk J."/>
            <person name="Farina A."/>
            <person name="Faro S."/>
            <person name="Ferguson D."/>
            <person name="Fisher S."/>
            <person name="Foley C.D."/>
            <person name="Franke A."/>
            <person name="Friedrich D."/>
            <person name="Gadbois L."/>
            <person name="Gearin G."/>
            <person name="Gearin C.R."/>
            <person name="Giannoukos G."/>
            <person name="Goode T."/>
            <person name="Graham J."/>
            <person name="Grandbois E."/>
            <person name="Grewal S."/>
            <person name="Gyaltsen K."/>
            <person name="Hafez N."/>
            <person name="Hagos B."/>
            <person name="Hall J."/>
            <person name="Henson C."/>
            <person name="Hollinger A."/>
            <person name="Honan T."/>
            <person name="Huard M.D."/>
            <person name="Hughes L."/>
            <person name="Hurhula B."/>
            <person name="Husby M.E."/>
            <person name="Kamat A."/>
            <person name="Kanga B."/>
            <person name="Kashin S."/>
            <person name="Khazanovich D."/>
            <person name="Kisner P."/>
            <person name="Lance K."/>
            <person name="Lara M."/>
            <person name="Lee W."/>
            <person name="Lennon N."/>
            <person name="Letendre F."/>
            <person name="LeVine R."/>
            <person name="Lipovsky A."/>
            <person name="Liu X."/>
            <person name="Liu J."/>
            <person name="Liu S."/>
            <person name="Lokyitsang T."/>
            <person name="Lokyitsang Y."/>
            <person name="Lubonja R."/>
            <person name="Lui A."/>
            <person name="MacDonald P."/>
            <person name="Magnisalis V."/>
            <person name="Maru K."/>
            <person name="Matthews C."/>
            <person name="McCusker W."/>
            <person name="McDonough S."/>
            <person name="Mehta T."/>
            <person name="Meldrim J."/>
            <person name="Meneus L."/>
            <person name="Mihai O."/>
            <person name="Mihalev A."/>
            <person name="Mihova T."/>
            <person name="Mittelman R."/>
            <person name="Mlenga V."/>
            <person name="Montmayeur A."/>
            <person name="Mulrain L."/>
            <person name="Navidi A."/>
            <person name="Naylor J."/>
            <person name="Negash T."/>
            <person name="Nguyen T."/>
            <person name="Nguyen N."/>
            <person name="Nicol R."/>
            <person name="Norbu C."/>
            <person name="Norbu N."/>
            <person name="Novod N."/>
            <person name="O'Neill B."/>
            <person name="Osman S."/>
            <person name="Markiewicz E."/>
            <person name="Oyono O.L."/>
            <person name="Patti C."/>
            <person name="Phunkhang P."/>
            <person name="Pierre F."/>
            <person name="Priest M."/>
            <person name="Raghuraman S."/>
            <person name="Rege F."/>
            <person name="Reyes R."/>
            <person name="Rise C."/>
            <person name="Rogov P."/>
            <person name="Ross K."/>
            <person name="Ryan E."/>
            <person name="Settipalli S."/>
            <person name="Shea T."/>
            <person name="Sherpa N."/>
            <person name="Shi L."/>
            <person name="Shih D."/>
            <person name="Sparrow T."/>
            <person name="Spaulding J."/>
            <person name="Stalker J."/>
            <person name="Stange-Thomann N."/>
            <person name="Stavropoulos S."/>
            <person name="Stone C."/>
            <person name="Strader C."/>
            <person name="Tesfaye S."/>
            <person name="Thomson T."/>
            <person name="Thoulutsang Y."/>
            <person name="Thoulutsang D."/>
            <person name="Topham K."/>
            <person name="Topping I."/>
            <person name="Tsamla T."/>
            <person name="Vassiliev H."/>
            <person name="Vo A."/>
            <person name="Wangchuk T."/>
            <person name="Wangdi T."/>
            <person name="Weiand M."/>
            <person name="Wilkinson J."/>
            <person name="Wilson A."/>
            <person name="Yadav S."/>
            <person name="Young G."/>
            <person name="Yu Q."/>
            <person name="Zembek L."/>
            <person name="Zhong D."/>
            <person name="Zimmer A."/>
            <person name="Zwirko Z."/>
            <person name="Jaffe D.B."/>
            <person name="Alvarez P."/>
            <person name="Brockman W."/>
            <person name="Butler J."/>
            <person name="Chin C."/>
            <person name="Gnerre S."/>
            <person name="Grabherr M."/>
            <person name="Kleber M."/>
            <person name="Mauceli E."/>
            <person name="MacCallum I."/>
        </authorList>
    </citation>
    <scope>NUCLEOTIDE SEQUENCE [LARGE SCALE GENOMIC DNA]</scope>
    <source>
        <strain evidence="8 9">TSC#14021-0224.01</strain>
    </source>
</reference>
<name>B3NVF7_DROER</name>
<feature type="domain" description="Chromo" evidence="6">
    <location>
        <begin position="30"/>
        <end position="89"/>
    </location>
</feature>
<dbReference type="PRINTS" id="PR00504">
    <property type="entry name" value="CHROMODOMAIN"/>
</dbReference>
<protein>
    <submittedName>
        <fullName evidence="7">HP1D2B</fullName>
    </submittedName>
</protein>
<sequence length="132" mass="15509">MSRKFNTIPITSDDASEDDASLPNGHNGEWEVEKILAKRVQNGRAQYFVKWLGFPMVEATWEPYENMSNCCKLVGEYERKSYKRSQQNKKPEQLEKTNPDESDMKTLEKEQQDKQRHLRGGLPGHKKMRRNH</sequence>
<dbReference type="SMART" id="SM00298">
    <property type="entry name" value="CHROMO"/>
    <property type="match status" value="1"/>
</dbReference>
<reference evidence="8 9" key="2">
    <citation type="journal article" date="2008" name="Bioinformatics">
        <title>Assembly reconciliation.</title>
        <authorList>
            <person name="Zimin A.V."/>
            <person name="Smith D.R."/>
            <person name="Sutton G."/>
            <person name="Yorke J.A."/>
        </authorList>
    </citation>
    <scope>NUCLEOTIDE SEQUENCE [LARGE SCALE GENOMIC DNA]</scope>
    <source>
        <strain evidence="8 9">TSC#14021-0224.01</strain>
    </source>
</reference>
<evidence type="ECO:0000256" key="4">
    <source>
        <dbReference type="ARBA" id="ARBA00023242"/>
    </source>
</evidence>
<proteinExistence type="predicted"/>
<keyword evidence="9" id="KW-1185">Reference proteome</keyword>
<dbReference type="InterPro" id="IPR023779">
    <property type="entry name" value="Chromodomain_CS"/>
</dbReference>
<comment type="subcellular location">
    <subcellularLocation>
        <location evidence="2">Chromosome</location>
    </subcellularLocation>
    <subcellularLocation>
        <location evidence="1">Nucleus</location>
    </subcellularLocation>
</comment>
<dbReference type="EMBL" id="KU527680">
    <property type="protein sequence ID" value="AMR36258.1"/>
    <property type="molecule type" value="Genomic_DNA"/>
</dbReference>
<dbReference type="GO" id="GO:0005634">
    <property type="term" value="C:nucleus"/>
    <property type="evidence" value="ECO:0007669"/>
    <property type="project" value="UniProtKB-SubCell"/>
</dbReference>
<evidence type="ECO:0000256" key="1">
    <source>
        <dbReference type="ARBA" id="ARBA00004123"/>
    </source>
</evidence>
<dbReference type="SUPFAM" id="SSF54160">
    <property type="entry name" value="Chromo domain-like"/>
    <property type="match status" value="1"/>
</dbReference>
<dbReference type="CDD" id="cd00024">
    <property type="entry name" value="CD_CSD"/>
    <property type="match status" value="1"/>
</dbReference>
<keyword evidence="3" id="KW-0158">Chromosome</keyword>
<dbReference type="PROSITE" id="PS00598">
    <property type="entry name" value="CHROMO_1"/>
    <property type="match status" value="1"/>
</dbReference>
<keyword evidence="4" id="KW-0539">Nucleus</keyword>
<dbReference type="OrthoDB" id="433924at2759"/>
<dbReference type="GO" id="GO:0005694">
    <property type="term" value="C:chromosome"/>
    <property type="evidence" value="ECO:0007669"/>
    <property type="project" value="UniProtKB-SubCell"/>
</dbReference>
<dbReference type="EMBL" id="CH954180">
    <property type="protein sequence ID" value="EDV46349.1"/>
    <property type="molecule type" value="Genomic_DNA"/>
</dbReference>
<dbReference type="HOGENOM" id="CLU_1919202_0_0_1"/>
<dbReference type="OMA" id="MVEATWE"/>
<dbReference type="GeneID" id="6549680"/>
<evidence type="ECO:0000256" key="3">
    <source>
        <dbReference type="ARBA" id="ARBA00022454"/>
    </source>
</evidence>
<evidence type="ECO:0000256" key="2">
    <source>
        <dbReference type="ARBA" id="ARBA00004286"/>
    </source>
</evidence>
<dbReference type="InterPro" id="IPR017984">
    <property type="entry name" value="Chromo_dom_subgr"/>
</dbReference>
<reference evidence="7" key="4">
    <citation type="journal article" date="2016" name="Proc. Natl. Acad. Sci. U.S.A.">
        <title>Rapid evolution of a Y-chromosome heterochromatin protein underlies sex chromosome meiotic drive.</title>
        <authorList>
            <person name="Helleu Q."/>
            <person name="Gerard P.R."/>
            <person name="Dubruille R."/>
            <person name="Ogereau D."/>
            <person name="Prud'homme B."/>
            <person name="Loppin B."/>
            <person name="Montchamp-Moreau C."/>
        </authorList>
    </citation>
    <scope>NUCLEOTIDE SEQUENCE</scope>
</reference>